<comment type="caution">
    <text evidence="2">The sequence shown here is derived from an EMBL/GenBank/DDBJ whole genome shotgun (WGS) entry which is preliminary data.</text>
</comment>
<dbReference type="PANTHER" id="PTHR47327:SF1">
    <property type="entry name" value="RE15579P"/>
    <property type="match status" value="1"/>
</dbReference>
<protein>
    <recommendedName>
        <fullName evidence="1">Apple domain-containing protein</fullName>
    </recommendedName>
</protein>
<feature type="domain" description="Apple" evidence="1">
    <location>
        <begin position="11"/>
        <end position="93"/>
    </location>
</feature>
<dbReference type="PANTHER" id="PTHR47327">
    <property type="entry name" value="FI18240P1-RELATED"/>
    <property type="match status" value="1"/>
</dbReference>
<dbReference type="Pfam" id="PF00024">
    <property type="entry name" value="PAN_1"/>
    <property type="match status" value="1"/>
</dbReference>
<keyword evidence="3" id="KW-1185">Reference proteome</keyword>
<dbReference type="InterPro" id="IPR003609">
    <property type="entry name" value="Pan_app"/>
</dbReference>
<dbReference type="PROSITE" id="PS50948">
    <property type="entry name" value="PAN"/>
    <property type="match status" value="1"/>
</dbReference>
<evidence type="ECO:0000313" key="2">
    <source>
        <dbReference type="EMBL" id="GIY68970.1"/>
    </source>
</evidence>
<gene>
    <name evidence="2" type="primary">AVEN_60030_1</name>
    <name evidence="2" type="ORF">CEXT_347021</name>
</gene>
<evidence type="ECO:0000259" key="1">
    <source>
        <dbReference type="PROSITE" id="PS50948"/>
    </source>
</evidence>
<organism evidence="2 3">
    <name type="scientific">Caerostris extrusa</name>
    <name type="common">Bark spider</name>
    <name type="synonym">Caerostris bankana</name>
    <dbReference type="NCBI Taxonomy" id="172846"/>
    <lineage>
        <taxon>Eukaryota</taxon>
        <taxon>Metazoa</taxon>
        <taxon>Ecdysozoa</taxon>
        <taxon>Arthropoda</taxon>
        <taxon>Chelicerata</taxon>
        <taxon>Arachnida</taxon>
        <taxon>Araneae</taxon>
        <taxon>Araneomorphae</taxon>
        <taxon>Entelegynae</taxon>
        <taxon>Araneoidea</taxon>
        <taxon>Araneidae</taxon>
        <taxon>Caerostris</taxon>
    </lineage>
</organism>
<reference evidence="2 3" key="1">
    <citation type="submission" date="2021-06" db="EMBL/GenBank/DDBJ databases">
        <title>Caerostris extrusa draft genome.</title>
        <authorList>
            <person name="Kono N."/>
            <person name="Arakawa K."/>
        </authorList>
    </citation>
    <scope>NUCLEOTIDE SEQUENCE [LARGE SCALE GENOMIC DNA]</scope>
</reference>
<name>A0AAV4VHN0_CAEEX</name>
<dbReference type="InterPro" id="IPR052774">
    <property type="entry name" value="Celegans_DevNeuronal_Protein"/>
</dbReference>
<dbReference type="SMART" id="SM00473">
    <property type="entry name" value="PAN_AP"/>
    <property type="match status" value="1"/>
</dbReference>
<dbReference type="GO" id="GO:0009653">
    <property type="term" value="P:anatomical structure morphogenesis"/>
    <property type="evidence" value="ECO:0007669"/>
    <property type="project" value="TreeGrafter"/>
</dbReference>
<dbReference type="SUPFAM" id="SSF57414">
    <property type="entry name" value="Hairpin loop containing domain-like"/>
    <property type="match status" value="1"/>
</dbReference>
<dbReference type="EMBL" id="BPLR01014473">
    <property type="protein sequence ID" value="GIY68970.1"/>
    <property type="molecule type" value="Genomic_DNA"/>
</dbReference>
<sequence>MYKNNNFSGACDRLFVAESLRGMELDQHNDRTIANSSRLSCLESCLNSKTFICKSVEFDSKTNECRLSRHDRFDKKSYFRKSTSSVEYFDVTCPYEQRKKMF</sequence>
<dbReference type="Gene3D" id="3.50.4.10">
    <property type="entry name" value="Hepatocyte Growth Factor"/>
    <property type="match status" value="1"/>
</dbReference>
<proteinExistence type="predicted"/>
<dbReference type="AlphaFoldDB" id="A0AAV4VHN0"/>
<accession>A0AAV4VHN0</accession>
<dbReference type="Proteomes" id="UP001054945">
    <property type="component" value="Unassembled WGS sequence"/>
</dbReference>
<evidence type="ECO:0000313" key="3">
    <source>
        <dbReference type="Proteomes" id="UP001054945"/>
    </source>
</evidence>